<dbReference type="AlphaFoldDB" id="A0A1J8P739"/>
<evidence type="ECO:0000313" key="2">
    <source>
        <dbReference type="Proteomes" id="UP000182798"/>
    </source>
</evidence>
<feature type="non-terminal residue" evidence="1">
    <location>
        <position position="69"/>
    </location>
</feature>
<dbReference type="Proteomes" id="UP000182798">
    <property type="component" value="Unassembled WGS sequence"/>
</dbReference>
<protein>
    <submittedName>
        <fullName evidence="1">Uncharacterized protein</fullName>
    </submittedName>
</protein>
<name>A0A1J8P739_9GAMM</name>
<feature type="non-terminal residue" evidence="1">
    <location>
        <position position="1"/>
    </location>
</feature>
<dbReference type="EMBL" id="MIQH01000294">
    <property type="protein sequence ID" value="OJA03691.1"/>
    <property type="molecule type" value="Genomic_DNA"/>
</dbReference>
<proteinExistence type="predicted"/>
<dbReference type="OrthoDB" id="976756at2"/>
<reference evidence="2" key="1">
    <citation type="submission" date="2016-09" db="EMBL/GenBank/DDBJ databases">
        <title>Genome Sequence of Bathymodiolus thermophilus sulfur-oxidizing gill endosymbiont.</title>
        <authorList>
            <person name="Ponnudurai R."/>
            <person name="Kleiner M."/>
            <person name="Sayavedra L."/>
            <person name="Thuermer A."/>
            <person name="Felbeck H."/>
            <person name="Schlueter R."/>
            <person name="Schweder T."/>
            <person name="Markert S."/>
        </authorList>
    </citation>
    <scope>NUCLEOTIDE SEQUENCE [LARGE SCALE GENOMIC DNA]</scope>
    <source>
        <strain evidence="2">BAT/CrabSpa'14</strain>
    </source>
</reference>
<accession>A0A1J8P739</accession>
<organism evidence="1 2">
    <name type="scientific">Bathymodiolus thermophilus thioautotrophic gill symbiont</name>
    <dbReference type="NCBI Taxonomy" id="2360"/>
    <lineage>
        <taxon>Bacteria</taxon>
        <taxon>Pseudomonadati</taxon>
        <taxon>Pseudomonadota</taxon>
        <taxon>Gammaproteobacteria</taxon>
        <taxon>sulfur-oxidizing symbionts</taxon>
    </lineage>
</organism>
<comment type="caution">
    <text evidence="1">The sequence shown here is derived from an EMBL/GenBank/DDBJ whole genome shotgun (WGS) entry which is preliminary data.</text>
</comment>
<sequence>KFVIYENGDRKKDTGVAYAIGDYMKVVRSGTTIRYYHIKAADGLLAKGTLLYTSSKTSNANTQLFLDSA</sequence>
<dbReference type="RefSeq" id="WP_158009209.1">
    <property type="nucleotide sequence ID" value="NZ_MIQH01000294.1"/>
</dbReference>
<evidence type="ECO:0000313" key="1">
    <source>
        <dbReference type="EMBL" id="OJA03691.1"/>
    </source>
</evidence>
<gene>
    <name evidence="1" type="ORF">BGC33_00075</name>
</gene>